<keyword evidence="2" id="KW-1185">Reference proteome</keyword>
<dbReference type="EMBL" id="GL883013">
    <property type="protein sequence ID" value="EGG20385.1"/>
    <property type="molecule type" value="Genomic_DNA"/>
</dbReference>
<accession>F4PWM1</accession>
<dbReference type="OrthoDB" id="16824at2759"/>
<dbReference type="GeneID" id="14872259"/>
<name>F4PWM1_CACFS</name>
<evidence type="ECO:0000313" key="2">
    <source>
        <dbReference type="Proteomes" id="UP000007797"/>
    </source>
</evidence>
<protein>
    <submittedName>
        <fullName evidence="1">Uncharacterized protein</fullName>
    </submittedName>
</protein>
<dbReference type="KEGG" id="dfa:DFA_07509"/>
<organism evidence="1 2">
    <name type="scientific">Cavenderia fasciculata</name>
    <name type="common">Slime mold</name>
    <name type="synonym">Dictyostelium fasciculatum</name>
    <dbReference type="NCBI Taxonomy" id="261658"/>
    <lineage>
        <taxon>Eukaryota</taxon>
        <taxon>Amoebozoa</taxon>
        <taxon>Evosea</taxon>
        <taxon>Eumycetozoa</taxon>
        <taxon>Dictyostelia</taxon>
        <taxon>Acytosteliales</taxon>
        <taxon>Cavenderiaceae</taxon>
        <taxon>Cavenderia</taxon>
    </lineage>
</organism>
<dbReference type="Proteomes" id="UP000007797">
    <property type="component" value="Unassembled WGS sequence"/>
</dbReference>
<reference evidence="2" key="1">
    <citation type="journal article" date="2011" name="Genome Res.">
        <title>Phylogeny-wide analysis of social amoeba genomes highlights ancient origins for complex intercellular communication.</title>
        <authorList>
            <person name="Heidel A.J."/>
            <person name="Lawal H.M."/>
            <person name="Felder M."/>
            <person name="Schilde C."/>
            <person name="Helps N.R."/>
            <person name="Tunggal B."/>
            <person name="Rivero F."/>
            <person name="John U."/>
            <person name="Schleicher M."/>
            <person name="Eichinger L."/>
            <person name="Platzer M."/>
            <person name="Noegel A.A."/>
            <person name="Schaap P."/>
            <person name="Gloeckner G."/>
        </authorList>
    </citation>
    <scope>NUCLEOTIDE SEQUENCE [LARGE SCALE GENOMIC DNA]</scope>
    <source>
        <strain evidence="2">SH3</strain>
    </source>
</reference>
<sequence>MALSKLENQGLTVRSAVSGFFNVGEWVAAKSINFTKTKISQYKLDDYPLRKPKD</sequence>
<dbReference type="AlphaFoldDB" id="F4PWM1"/>
<evidence type="ECO:0000313" key="1">
    <source>
        <dbReference type="EMBL" id="EGG20385.1"/>
    </source>
</evidence>
<gene>
    <name evidence="1" type="ORF">DFA_07509</name>
</gene>
<dbReference type="RefSeq" id="XP_004367368.1">
    <property type="nucleotide sequence ID" value="XM_004367311.1"/>
</dbReference>
<proteinExistence type="predicted"/>